<name>N4XFM1_COCH4</name>
<evidence type="ECO:0000259" key="2">
    <source>
        <dbReference type="Pfam" id="PF24054"/>
    </source>
</evidence>
<dbReference type="EMBL" id="KB733458">
    <property type="protein sequence ID" value="ENI03942.1"/>
    <property type="molecule type" value="Genomic_DNA"/>
</dbReference>
<evidence type="ECO:0000313" key="4">
    <source>
        <dbReference type="Proteomes" id="UP000012338"/>
    </source>
</evidence>
<feature type="region of interest" description="Disordered" evidence="1">
    <location>
        <begin position="112"/>
        <end position="386"/>
    </location>
</feature>
<gene>
    <name evidence="3" type="ORF">COCC4DRAFT_51299</name>
</gene>
<dbReference type="Proteomes" id="UP000012338">
    <property type="component" value="Unassembled WGS sequence"/>
</dbReference>
<feature type="compositionally biased region" description="Low complexity" evidence="1">
    <location>
        <begin position="237"/>
        <end position="273"/>
    </location>
</feature>
<dbReference type="OrthoDB" id="5368821at2759"/>
<feature type="region of interest" description="Disordered" evidence="1">
    <location>
        <begin position="454"/>
        <end position="480"/>
    </location>
</feature>
<organism evidence="3 4">
    <name type="scientific">Cochliobolus heterostrophus (strain C4 / ATCC 48331 / race T)</name>
    <name type="common">Southern corn leaf blight fungus</name>
    <name type="synonym">Bipolaris maydis</name>
    <dbReference type="NCBI Taxonomy" id="665024"/>
    <lineage>
        <taxon>Eukaryota</taxon>
        <taxon>Fungi</taxon>
        <taxon>Dikarya</taxon>
        <taxon>Ascomycota</taxon>
        <taxon>Pezizomycotina</taxon>
        <taxon>Dothideomycetes</taxon>
        <taxon>Pleosporomycetidae</taxon>
        <taxon>Pleosporales</taxon>
        <taxon>Pleosporineae</taxon>
        <taxon>Pleosporaceae</taxon>
        <taxon>Bipolaris</taxon>
    </lineage>
</organism>
<reference evidence="4" key="2">
    <citation type="journal article" date="2013" name="PLoS Genet.">
        <title>Comparative genome structure, secondary metabolite, and effector coding capacity across Cochliobolus pathogens.</title>
        <authorList>
            <person name="Condon B.J."/>
            <person name="Leng Y."/>
            <person name="Wu D."/>
            <person name="Bushley K.E."/>
            <person name="Ohm R.A."/>
            <person name="Otillar R."/>
            <person name="Martin J."/>
            <person name="Schackwitz W."/>
            <person name="Grimwood J."/>
            <person name="MohdZainudin N."/>
            <person name="Xue C."/>
            <person name="Wang R."/>
            <person name="Manning V.A."/>
            <person name="Dhillon B."/>
            <person name="Tu Z.J."/>
            <person name="Steffenson B.J."/>
            <person name="Salamov A."/>
            <person name="Sun H."/>
            <person name="Lowry S."/>
            <person name="LaButti K."/>
            <person name="Han J."/>
            <person name="Copeland A."/>
            <person name="Lindquist E."/>
            <person name="Barry K."/>
            <person name="Schmutz J."/>
            <person name="Baker S.E."/>
            <person name="Ciuffetti L.M."/>
            <person name="Grigoriev I.V."/>
            <person name="Zhong S."/>
            <person name="Turgeon B.G."/>
        </authorList>
    </citation>
    <scope>NUCLEOTIDE SEQUENCE [LARGE SCALE GENOMIC DNA]</scope>
    <source>
        <strain evidence="4">C4 / ATCC 48331 / race T</strain>
    </source>
</reference>
<feature type="compositionally biased region" description="Acidic residues" evidence="1">
    <location>
        <begin position="140"/>
        <end position="152"/>
    </location>
</feature>
<feature type="domain" description="DUF7357" evidence="2">
    <location>
        <begin position="1"/>
        <end position="132"/>
    </location>
</feature>
<evidence type="ECO:0000256" key="1">
    <source>
        <dbReference type="SAM" id="MobiDB-lite"/>
    </source>
</evidence>
<evidence type="ECO:0000313" key="3">
    <source>
        <dbReference type="EMBL" id="ENI03942.1"/>
    </source>
</evidence>
<dbReference type="AlphaFoldDB" id="N4XFM1"/>
<keyword evidence="4" id="KW-1185">Reference proteome</keyword>
<sequence>MRLRLTVQRNGLPAANILWSVPETNSTQAYTITRLLEDVNHIIPLEAEHWGLEHYVVEVGGFECLHFMPVINALKEDDHVSIRPLMTAEIRARTLTGRDQISDGGQHLVDGIPFGRPYLRQPNRPPVRIPPRKRRRLDDGEAEPEPEPEPEPEATALLMEHGEEPEEEEEVPLPLLNGHTVSRSGVNKFGRKSKTVHFQVPEIDESDDSEEDDDFVPGDGDEFASSAEDSEDDSDSDLGSAAKPGSSSSASDTSDSGSDSGSDSDSDTTSNSDSDSDSDSDDSDASAPPDVLSSKDGRRTTATKHVPPGQGLKATKVRNSRRTRVNRLRRLIASGVLPEGAGLSDLKNYEEGNFGQPEAEEVSTSTQPFSRSQGKRKRLDDEGLEAEDALQLEQRKQELMAKFGDTLSGPVPSVDSVQTQTIPADEAPAEKAVTPRRLRPDTAAIGRILARQAAPMVRKERNKAAVNEVAEPEGASDPDFWKSRINVSAFECWDEEFELSAPPFPFEQHWDPASKAMREKAAKKKQKKKQSPTPQQTYAVQEEDEEENIILDYDDAPAANNESEIIEAAIEDQLQQDLATAVQTDLAPLPEDMSTLPDLTAADMKKGAVIACKFFTVNPITVTPEISGFKTATVEHEGDSGPGAGTIQLRIAARDLVKKEKRFDGKGNRVYNAADALLMESDDEDDGLWEGQFGELLEAKLVKAA</sequence>
<feature type="compositionally biased region" description="Basic residues" evidence="1">
    <location>
        <begin position="315"/>
        <end position="330"/>
    </location>
</feature>
<protein>
    <recommendedName>
        <fullName evidence="2">DUF7357 domain-containing protein</fullName>
    </recommendedName>
</protein>
<feature type="compositionally biased region" description="Polar residues" evidence="1">
    <location>
        <begin position="362"/>
        <end position="372"/>
    </location>
</feature>
<feature type="region of interest" description="Disordered" evidence="1">
    <location>
        <begin position="515"/>
        <end position="546"/>
    </location>
</feature>
<proteinExistence type="predicted"/>
<dbReference type="GeneID" id="25845620"/>
<dbReference type="HOGENOM" id="CLU_002397_1_0_1"/>
<feature type="compositionally biased region" description="Acidic residues" evidence="1">
    <location>
        <begin position="202"/>
        <end position="236"/>
    </location>
</feature>
<accession>N4XFM1</accession>
<feature type="compositionally biased region" description="Basic residues" evidence="1">
    <location>
        <begin position="521"/>
        <end position="530"/>
    </location>
</feature>
<dbReference type="Pfam" id="PF24054">
    <property type="entry name" value="DUF7357"/>
    <property type="match status" value="1"/>
</dbReference>
<feature type="region of interest" description="Disordered" evidence="1">
    <location>
        <begin position="405"/>
        <end position="438"/>
    </location>
</feature>
<reference evidence="3 4" key="1">
    <citation type="journal article" date="2012" name="PLoS Pathog.">
        <title>Diverse lifestyles and strategies of plant pathogenesis encoded in the genomes of eighteen Dothideomycetes fungi.</title>
        <authorList>
            <person name="Ohm R.A."/>
            <person name="Feau N."/>
            <person name="Henrissat B."/>
            <person name="Schoch C.L."/>
            <person name="Horwitz B.A."/>
            <person name="Barry K.W."/>
            <person name="Condon B.J."/>
            <person name="Copeland A.C."/>
            <person name="Dhillon B."/>
            <person name="Glaser F."/>
            <person name="Hesse C.N."/>
            <person name="Kosti I."/>
            <person name="LaButti K."/>
            <person name="Lindquist E.A."/>
            <person name="Lucas S."/>
            <person name="Salamov A.A."/>
            <person name="Bradshaw R.E."/>
            <person name="Ciuffetti L."/>
            <person name="Hamelin R.C."/>
            <person name="Kema G.H.J."/>
            <person name="Lawrence C."/>
            <person name="Scott J.A."/>
            <person name="Spatafora J.W."/>
            <person name="Turgeon B.G."/>
            <person name="de Wit P.J.G.M."/>
            <person name="Zhong S."/>
            <person name="Goodwin S.B."/>
            <person name="Grigoriev I.V."/>
        </authorList>
    </citation>
    <scope>NUCLEOTIDE SEQUENCE [LARGE SCALE GENOMIC DNA]</scope>
    <source>
        <strain evidence="4">C4 / ATCC 48331 / race T</strain>
    </source>
</reference>
<feature type="compositionally biased region" description="Acidic residues" evidence="1">
    <location>
        <begin position="274"/>
        <end position="284"/>
    </location>
</feature>
<dbReference type="InterPro" id="IPR055781">
    <property type="entry name" value="DUF7357"/>
</dbReference>